<dbReference type="InParanoid" id="A0A6P9A3R7"/>
<gene>
    <name evidence="3" type="primary">LOC117651985</name>
</gene>
<feature type="non-terminal residue" evidence="3">
    <location>
        <position position="953"/>
    </location>
</feature>
<feature type="compositionally biased region" description="Polar residues" evidence="1">
    <location>
        <begin position="671"/>
        <end position="685"/>
    </location>
</feature>
<feature type="region of interest" description="Disordered" evidence="1">
    <location>
        <begin position="162"/>
        <end position="189"/>
    </location>
</feature>
<feature type="compositionally biased region" description="Basic and acidic residues" evidence="1">
    <location>
        <begin position="209"/>
        <end position="221"/>
    </location>
</feature>
<feature type="region of interest" description="Disordered" evidence="1">
    <location>
        <begin position="370"/>
        <end position="412"/>
    </location>
</feature>
<feature type="region of interest" description="Disordered" evidence="1">
    <location>
        <begin position="207"/>
        <end position="301"/>
    </location>
</feature>
<dbReference type="AlphaFoldDB" id="A0A6P9A3R7"/>
<feature type="compositionally biased region" description="Basic and acidic residues" evidence="1">
    <location>
        <begin position="686"/>
        <end position="713"/>
    </location>
</feature>
<proteinExistence type="predicted"/>
<name>A0A6P9A3R7_THRPL</name>
<keyword evidence="2" id="KW-1185">Reference proteome</keyword>
<reference evidence="3" key="1">
    <citation type="submission" date="2025-08" db="UniProtKB">
        <authorList>
            <consortium name="RefSeq"/>
        </authorList>
    </citation>
    <scope>IDENTIFICATION</scope>
    <source>
        <tissue evidence="3">Total insect</tissue>
    </source>
</reference>
<evidence type="ECO:0000256" key="1">
    <source>
        <dbReference type="SAM" id="MobiDB-lite"/>
    </source>
</evidence>
<dbReference type="RefSeq" id="XP_034252502.1">
    <property type="nucleotide sequence ID" value="XM_034396611.1"/>
</dbReference>
<feature type="compositionally biased region" description="Basic and acidic residues" evidence="1">
    <location>
        <begin position="325"/>
        <end position="338"/>
    </location>
</feature>
<dbReference type="Proteomes" id="UP000515158">
    <property type="component" value="Unplaced"/>
</dbReference>
<evidence type="ECO:0000313" key="3">
    <source>
        <dbReference type="RefSeq" id="XP_034252502.1"/>
    </source>
</evidence>
<accession>A0A6P9A3R7</accession>
<evidence type="ECO:0000313" key="2">
    <source>
        <dbReference type="Proteomes" id="UP000515158"/>
    </source>
</evidence>
<sequence>MALLNCVPRPEDPGGGARGLRGHADTMGIQAGEALSALFWEGKCRELLGELAAAHDVSQARTFRHSHFGHLPDDYMTETKAALVLGDGGRSPRQVLGIVRMAATLRAPRAPLSVQAEKNRCLEEKSRTARQLQEQEAKWQRERQDLELAAQRQGAVVDRLRTQVADGEQEAQRWRQRADRAEKDLRDTQDRARAAFARLVARYKHLQQHHQEYQQDEKAETAEQGVQAGGQASRKQCRAVQCRPPRRNASTSTASAATRPRHRATNTEPPDDEAAASPPSPPRQTSPPGERGGGAGDALTPQQQQPIFVPTENLLDVSVDRLDELLRPSPDRPPERPPELQAARPGPGMDDLESVLTAVRAKLVQTLQLHLAQRSRRPVSPTSLHDGHLDNRPRHRPRQTEQETQVWPGDILEDSVTTLQKDVKDGESQTSRGQPEQRIVKQDVLDRHAVALLSWSLRRASSHRPHRHHRPPDWRRLRDRLRRHIWPSLEDVVRPVTAATACTTEQPLHVHLASIKALCARAARDGARRQQQLVRARQRISQLTAQLAAVAVPFPTALFSSFVEETSNHSHGVHQEEPERARTHNIFLQRRLQDLIDSSAVTAGDLAALRSVHAKLTGQLSGQLPGQHDEPGQGSDEQSADSGIEKVQPQKGRRGLGEARGADRPGLSAPAPQSNDATEDNQSTADSKRQAKLVDDDEDLLLRRELRGGRRGGEGVVSERPAARTALRQPGTRWSCCRRLEEQLDHTPSKLVEGLPDERDLAEVDAKVRRAVRHLGACSRGCRAASAECVLLLRAVPLLARQLLIERRRVAHNKSPEARLLPAPPPNTPRDLDALLLRGPHRAVLVNAHRVLSRSCAARLQAQSLAHQQHLHAVRDQHHRHVQALRATHTQAVGKLMDQHAVAMCRERDQLRLQLRAEVQRDLQRDMRAVLARSTAHIEALHQAQLTSLLRTN</sequence>
<feature type="compositionally biased region" description="Low complexity" evidence="1">
    <location>
        <begin position="247"/>
        <end position="258"/>
    </location>
</feature>
<feature type="compositionally biased region" description="Basic and acidic residues" evidence="1">
    <location>
        <begin position="170"/>
        <end position="189"/>
    </location>
</feature>
<dbReference type="OrthoDB" id="8197747at2759"/>
<feature type="region of interest" description="Disordered" evidence="1">
    <location>
        <begin position="325"/>
        <end position="351"/>
    </location>
</feature>
<organism evidence="3">
    <name type="scientific">Thrips palmi</name>
    <name type="common">Melon thrips</name>
    <dbReference type="NCBI Taxonomy" id="161013"/>
    <lineage>
        <taxon>Eukaryota</taxon>
        <taxon>Metazoa</taxon>
        <taxon>Ecdysozoa</taxon>
        <taxon>Arthropoda</taxon>
        <taxon>Hexapoda</taxon>
        <taxon>Insecta</taxon>
        <taxon>Pterygota</taxon>
        <taxon>Neoptera</taxon>
        <taxon>Paraneoptera</taxon>
        <taxon>Thysanoptera</taxon>
        <taxon>Terebrantia</taxon>
        <taxon>Thripoidea</taxon>
        <taxon>Thripidae</taxon>
        <taxon>Thrips</taxon>
    </lineage>
</organism>
<protein>
    <submittedName>
        <fullName evidence="3">Uncharacterized protein LOC117651985</fullName>
    </submittedName>
</protein>
<feature type="region of interest" description="Disordered" evidence="1">
    <location>
        <begin position="620"/>
        <end position="728"/>
    </location>
</feature>
<dbReference type="KEGG" id="tpal:117651985"/>
<dbReference type="GeneID" id="117651985"/>